<organism evidence="2 3">
    <name type="scientific">Blastococcus tunisiensis</name>
    <dbReference type="NCBI Taxonomy" id="1798228"/>
    <lineage>
        <taxon>Bacteria</taxon>
        <taxon>Bacillati</taxon>
        <taxon>Actinomycetota</taxon>
        <taxon>Actinomycetes</taxon>
        <taxon>Geodermatophilales</taxon>
        <taxon>Geodermatophilaceae</taxon>
        <taxon>Blastococcus</taxon>
    </lineage>
</organism>
<evidence type="ECO:0000259" key="1">
    <source>
        <dbReference type="Pfam" id="PF00561"/>
    </source>
</evidence>
<reference evidence="3" key="1">
    <citation type="submission" date="2016-10" db="EMBL/GenBank/DDBJ databases">
        <authorList>
            <person name="Varghese N."/>
            <person name="Submissions S."/>
        </authorList>
    </citation>
    <scope>NUCLEOTIDE SEQUENCE [LARGE SCALE GENOMIC DNA]</scope>
    <source>
        <strain evidence="3">DSM 46838</strain>
    </source>
</reference>
<dbReference type="OrthoDB" id="3211023at2"/>
<dbReference type="Pfam" id="PF00561">
    <property type="entry name" value="Abhydrolase_1"/>
    <property type="match status" value="1"/>
</dbReference>
<evidence type="ECO:0000313" key="3">
    <source>
        <dbReference type="Proteomes" id="UP000198589"/>
    </source>
</evidence>
<accession>A0A1I1WPQ2</accession>
<dbReference type="Gene3D" id="3.40.50.1820">
    <property type="entry name" value="alpha/beta hydrolase"/>
    <property type="match status" value="1"/>
</dbReference>
<keyword evidence="3" id="KW-1185">Reference proteome</keyword>
<dbReference type="GO" id="GO:0004806">
    <property type="term" value="F:triacylglycerol lipase activity"/>
    <property type="evidence" value="ECO:0007669"/>
    <property type="project" value="TreeGrafter"/>
</dbReference>
<proteinExistence type="predicted"/>
<dbReference type="GO" id="GO:0046503">
    <property type="term" value="P:glycerolipid catabolic process"/>
    <property type="evidence" value="ECO:0007669"/>
    <property type="project" value="TreeGrafter"/>
</dbReference>
<dbReference type="AlphaFoldDB" id="A0A1I1WPQ2"/>
<protein>
    <submittedName>
        <fullName evidence="2">Pimeloyl-ACP methyl ester carboxylesterase</fullName>
    </submittedName>
</protein>
<dbReference type="InterPro" id="IPR050471">
    <property type="entry name" value="AB_hydrolase"/>
</dbReference>
<dbReference type="PANTHER" id="PTHR43433:SF5">
    <property type="entry name" value="AB HYDROLASE-1 DOMAIN-CONTAINING PROTEIN"/>
    <property type="match status" value="1"/>
</dbReference>
<sequence>MVLPGGPDDTVSLAIAPDDLRQLAQHDAANRTFPGRAGPLTALDTGGEAVRGTTLLVAGYTGSKEDFAPLLAPLAVAGYRVVALDQRGQYESPGPDDPAAYSVAELGQDVVAVARVLREESGEPLHLLGHSFGGLVTRAAVLAEPTLFTSFTLLGSGPSRLTGRRAELLDHLGPLLDAGGVRLVHETLEQLAMTDPKAQAVPAPTREFYTRRFLRNAEAGLRGMADAMLSEPDRVAELRAVGLPLLVAHGEADDAWLPHVQADMAQRLGARHEVINGSIHSPAVENPVRTLELLLDFWADASAASTQPPAGEEGA</sequence>
<dbReference type="EMBL" id="FOND01000001">
    <property type="protein sequence ID" value="SFD97147.1"/>
    <property type="molecule type" value="Genomic_DNA"/>
</dbReference>
<gene>
    <name evidence="2" type="ORF">SAMN05216574_101487</name>
</gene>
<feature type="domain" description="AB hydrolase-1" evidence="1">
    <location>
        <begin position="55"/>
        <end position="287"/>
    </location>
</feature>
<dbReference type="RefSeq" id="WP_092195133.1">
    <property type="nucleotide sequence ID" value="NZ_FOND01000001.1"/>
</dbReference>
<dbReference type="InterPro" id="IPR029058">
    <property type="entry name" value="AB_hydrolase_fold"/>
</dbReference>
<dbReference type="Proteomes" id="UP000198589">
    <property type="component" value="Unassembled WGS sequence"/>
</dbReference>
<dbReference type="STRING" id="1798228.SAMN05216574_101487"/>
<dbReference type="SUPFAM" id="SSF53474">
    <property type="entry name" value="alpha/beta-Hydrolases"/>
    <property type="match status" value="1"/>
</dbReference>
<evidence type="ECO:0000313" key="2">
    <source>
        <dbReference type="EMBL" id="SFD97147.1"/>
    </source>
</evidence>
<dbReference type="PANTHER" id="PTHR43433">
    <property type="entry name" value="HYDROLASE, ALPHA/BETA FOLD FAMILY PROTEIN"/>
    <property type="match status" value="1"/>
</dbReference>
<name>A0A1I1WPQ2_9ACTN</name>
<dbReference type="InterPro" id="IPR000073">
    <property type="entry name" value="AB_hydrolase_1"/>
</dbReference>